<dbReference type="GO" id="GO:0019240">
    <property type="term" value="P:citrulline biosynthetic process"/>
    <property type="evidence" value="ECO:0007669"/>
    <property type="project" value="TreeGrafter"/>
</dbReference>
<reference evidence="10" key="1">
    <citation type="submission" date="2022-07" db="EMBL/GenBank/DDBJ databases">
        <title>Phylogenomic reconstructions and comparative analyses of Kickxellomycotina fungi.</title>
        <authorList>
            <person name="Reynolds N.K."/>
            <person name="Stajich J.E."/>
            <person name="Barry K."/>
            <person name="Grigoriev I.V."/>
            <person name="Crous P."/>
            <person name="Smith M.E."/>
        </authorList>
    </citation>
    <scope>NUCLEOTIDE SEQUENCE</scope>
    <source>
        <strain evidence="10">NBRC 100468</strain>
    </source>
</reference>
<name>A0A9W8A7L1_9FUNG</name>
<evidence type="ECO:0000256" key="5">
    <source>
        <dbReference type="ARBA" id="ARBA00022605"/>
    </source>
</evidence>
<feature type="domain" description="Aspartate/ornithine carbamoyltransferase carbamoyl-P binding" evidence="9">
    <location>
        <begin position="12"/>
        <end position="156"/>
    </location>
</feature>
<evidence type="ECO:0000259" key="8">
    <source>
        <dbReference type="Pfam" id="PF00185"/>
    </source>
</evidence>
<dbReference type="SUPFAM" id="SSF53671">
    <property type="entry name" value="Aspartate/ornithine carbamoyltransferase"/>
    <property type="match status" value="1"/>
</dbReference>
<proteinExistence type="inferred from homology"/>
<dbReference type="Pfam" id="PF02729">
    <property type="entry name" value="OTCace_N"/>
    <property type="match status" value="1"/>
</dbReference>
<keyword evidence="4" id="KW-0055">Arginine biosynthesis</keyword>
<dbReference type="PANTHER" id="PTHR45753:SF3">
    <property type="entry name" value="ORNITHINE TRANSCARBAMYLASE, MITOCHONDRIAL"/>
    <property type="match status" value="1"/>
</dbReference>
<comment type="similarity">
    <text evidence="2">Belongs to the aspartate/ornithine carbamoyltransferase superfamily. OTCase family.</text>
</comment>
<organism evidence="10 11">
    <name type="scientific">Mycoemilia scoparia</name>
    <dbReference type="NCBI Taxonomy" id="417184"/>
    <lineage>
        <taxon>Eukaryota</taxon>
        <taxon>Fungi</taxon>
        <taxon>Fungi incertae sedis</taxon>
        <taxon>Zoopagomycota</taxon>
        <taxon>Kickxellomycotina</taxon>
        <taxon>Kickxellomycetes</taxon>
        <taxon>Kickxellales</taxon>
        <taxon>Kickxellaceae</taxon>
        <taxon>Mycoemilia</taxon>
    </lineage>
</organism>
<evidence type="ECO:0000256" key="2">
    <source>
        <dbReference type="ARBA" id="ARBA00007805"/>
    </source>
</evidence>
<dbReference type="OrthoDB" id="10252326at2759"/>
<dbReference type="FunFam" id="3.40.50.1370:FF:000009">
    <property type="entry name" value="Ornithine carbamoyltransferase, mitochondrial"/>
    <property type="match status" value="1"/>
</dbReference>
<comment type="pathway">
    <text evidence="1">Amino-acid biosynthesis; L-arginine biosynthesis; L-arginine from L-ornithine and carbamoyl phosphate: step 1/3.</text>
</comment>
<dbReference type="AlphaFoldDB" id="A0A9W8A7L1"/>
<protein>
    <recommendedName>
        <fullName evidence="3">ornithine carbamoyltransferase</fullName>
        <ecNumber evidence="3">2.1.3.3</ecNumber>
    </recommendedName>
</protein>
<dbReference type="Proteomes" id="UP001150538">
    <property type="component" value="Unassembled WGS sequence"/>
</dbReference>
<evidence type="ECO:0000256" key="7">
    <source>
        <dbReference type="RuleBase" id="RU003634"/>
    </source>
</evidence>
<evidence type="ECO:0000259" key="9">
    <source>
        <dbReference type="Pfam" id="PF02729"/>
    </source>
</evidence>
<dbReference type="InterPro" id="IPR036901">
    <property type="entry name" value="Asp/Orn_carbamoylTrfase_sf"/>
</dbReference>
<keyword evidence="6 7" id="KW-0808">Transferase</keyword>
<dbReference type="PANTHER" id="PTHR45753">
    <property type="entry name" value="ORNITHINE CARBAMOYLTRANSFERASE, MITOCHONDRIAL"/>
    <property type="match status" value="1"/>
</dbReference>
<dbReference type="Gene3D" id="3.40.50.1370">
    <property type="entry name" value="Aspartate/ornithine carbamoyltransferase"/>
    <property type="match status" value="2"/>
</dbReference>
<dbReference type="InterPro" id="IPR006132">
    <property type="entry name" value="Asp/Orn_carbamoyltranf_P-bd"/>
</dbReference>
<dbReference type="GO" id="GO:0042450">
    <property type="term" value="P:L-arginine biosynthetic process via ornithine"/>
    <property type="evidence" value="ECO:0007669"/>
    <property type="project" value="TreeGrafter"/>
</dbReference>
<dbReference type="NCBIfam" id="TIGR00658">
    <property type="entry name" value="orni_carb_tr"/>
    <property type="match status" value="1"/>
</dbReference>
<dbReference type="NCBIfam" id="NF001986">
    <property type="entry name" value="PRK00779.1"/>
    <property type="match status" value="1"/>
</dbReference>
<keyword evidence="5" id="KW-0028">Amino-acid biosynthesis</keyword>
<evidence type="ECO:0000313" key="10">
    <source>
        <dbReference type="EMBL" id="KAJ1921207.1"/>
    </source>
</evidence>
<gene>
    <name evidence="10" type="primary">ARG3</name>
    <name evidence="10" type="ORF">H4219_000806</name>
</gene>
<dbReference type="PRINTS" id="PR00100">
    <property type="entry name" value="AOTCASE"/>
</dbReference>
<dbReference type="InterPro" id="IPR006130">
    <property type="entry name" value="Asp/Orn_carbamoylTrfase"/>
</dbReference>
<feature type="domain" description="Aspartate/ornithine carbamoyltransferase Asp/Orn-binding" evidence="8">
    <location>
        <begin position="170"/>
        <end position="325"/>
    </location>
</feature>
<dbReference type="EC" id="2.1.3.3" evidence="3"/>
<keyword evidence="11" id="KW-1185">Reference proteome</keyword>
<dbReference type="GO" id="GO:0004585">
    <property type="term" value="F:ornithine carbamoyltransferase activity"/>
    <property type="evidence" value="ECO:0007669"/>
    <property type="project" value="UniProtKB-EC"/>
</dbReference>
<evidence type="ECO:0000256" key="4">
    <source>
        <dbReference type="ARBA" id="ARBA00022571"/>
    </source>
</evidence>
<comment type="caution">
    <text evidence="10">The sequence shown here is derived from an EMBL/GenBank/DDBJ whole genome shotgun (WGS) entry which is preliminary data.</text>
</comment>
<evidence type="ECO:0000256" key="3">
    <source>
        <dbReference type="ARBA" id="ARBA00013007"/>
    </source>
</evidence>
<dbReference type="GO" id="GO:0005739">
    <property type="term" value="C:mitochondrion"/>
    <property type="evidence" value="ECO:0007669"/>
    <property type="project" value="TreeGrafter"/>
</dbReference>
<evidence type="ECO:0000256" key="1">
    <source>
        <dbReference type="ARBA" id="ARBA00004975"/>
    </source>
</evidence>
<dbReference type="Pfam" id="PF00185">
    <property type="entry name" value="OTCace"/>
    <property type="match status" value="1"/>
</dbReference>
<evidence type="ECO:0000313" key="11">
    <source>
        <dbReference type="Proteomes" id="UP001150538"/>
    </source>
</evidence>
<accession>A0A9W8A7L1</accession>
<dbReference type="PROSITE" id="PS00097">
    <property type="entry name" value="CARBAMOYLTRANSFERASE"/>
    <property type="match status" value="1"/>
</dbReference>
<dbReference type="InterPro" id="IPR006131">
    <property type="entry name" value="Asp_carbamoyltransf_Asp/Orn-bd"/>
</dbReference>
<evidence type="ECO:0000256" key="6">
    <source>
        <dbReference type="ARBA" id="ARBA00022679"/>
    </source>
</evidence>
<sequence length="334" mass="36833">MTVPAKTNPTPKHMLSLVDYSSDEIFSLIEASIKHKHDAKVKGKAYADGLPLQGKVVAIMFSKRSTRTRVATETAVTYLGGHPMFIGAQDIHLGVNEPLRDTSQIISSMVECIMARVNEHEEIKELAHYSSVPVVNALSEDYHPTQILADIQTIHEVFGKEGQSVAESVKGINVAWVGDSNNVLYEMLAAFPKCGINLTIATPSDYPVPSKFLEPALADAKASGATISVGTDPVKAINGADIVVTDTWVSMGHETEKDDRLAQFKGYQITSELIKEGNPSPNWRFMHCLPRKQEEVTDEVFYSDRSIVFQEAENRKWTIIATLEHLLVDVPSKN</sequence>
<dbReference type="GO" id="GO:0016597">
    <property type="term" value="F:amino acid binding"/>
    <property type="evidence" value="ECO:0007669"/>
    <property type="project" value="InterPro"/>
</dbReference>
<dbReference type="PRINTS" id="PR00102">
    <property type="entry name" value="OTCASE"/>
</dbReference>
<dbReference type="EMBL" id="JANBPU010000006">
    <property type="protein sequence ID" value="KAJ1921207.1"/>
    <property type="molecule type" value="Genomic_DNA"/>
</dbReference>
<dbReference type="InterPro" id="IPR002292">
    <property type="entry name" value="Orn/put_carbamltrans"/>
</dbReference>